<feature type="region of interest" description="Disordered" evidence="1">
    <location>
        <begin position="93"/>
        <end position="147"/>
    </location>
</feature>
<reference evidence="2 3" key="1">
    <citation type="journal article" date="2019" name="Nat. Ecol. Evol.">
        <title>Megaphylogeny resolves global patterns of mushroom evolution.</title>
        <authorList>
            <person name="Varga T."/>
            <person name="Krizsan K."/>
            <person name="Foldi C."/>
            <person name="Dima B."/>
            <person name="Sanchez-Garcia M."/>
            <person name="Sanchez-Ramirez S."/>
            <person name="Szollosi G.J."/>
            <person name="Szarkandi J.G."/>
            <person name="Papp V."/>
            <person name="Albert L."/>
            <person name="Andreopoulos W."/>
            <person name="Angelini C."/>
            <person name="Antonin V."/>
            <person name="Barry K.W."/>
            <person name="Bougher N.L."/>
            <person name="Buchanan P."/>
            <person name="Buyck B."/>
            <person name="Bense V."/>
            <person name="Catcheside P."/>
            <person name="Chovatia M."/>
            <person name="Cooper J."/>
            <person name="Damon W."/>
            <person name="Desjardin D."/>
            <person name="Finy P."/>
            <person name="Geml J."/>
            <person name="Haridas S."/>
            <person name="Hughes K."/>
            <person name="Justo A."/>
            <person name="Karasinski D."/>
            <person name="Kautmanova I."/>
            <person name="Kiss B."/>
            <person name="Kocsube S."/>
            <person name="Kotiranta H."/>
            <person name="LaButti K.M."/>
            <person name="Lechner B.E."/>
            <person name="Liimatainen K."/>
            <person name="Lipzen A."/>
            <person name="Lukacs Z."/>
            <person name="Mihaltcheva S."/>
            <person name="Morgado L.N."/>
            <person name="Niskanen T."/>
            <person name="Noordeloos M.E."/>
            <person name="Ohm R.A."/>
            <person name="Ortiz-Santana B."/>
            <person name="Ovrebo C."/>
            <person name="Racz N."/>
            <person name="Riley R."/>
            <person name="Savchenko A."/>
            <person name="Shiryaev A."/>
            <person name="Soop K."/>
            <person name="Spirin V."/>
            <person name="Szebenyi C."/>
            <person name="Tomsovsky M."/>
            <person name="Tulloss R.E."/>
            <person name="Uehling J."/>
            <person name="Grigoriev I.V."/>
            <person name="Vagvolgyi C."/>
            <person name="Papp T."/>
            <person name="Martin F.M."/>
            <person name="Miettinen O."/>
            <person name="Hibbett D.S."/>
            <person name="Nagy L.G."/>
        </authorList>
    </citation>
    <scope>NUCLEOTIDE SEQUENCE [LARGE SCALE GENOMIC DNA]</scope>
    <source>
        <strain evidence="2 3">CBS 166.37</strain>
    </source>
</reference>
<dbReference type="AlphaFoldDB" id="A0A5C3MG10"/>
<sequence>MATGPPPSAAESSKARISDSSPQPQNTQAFSSSRPAGLTQSYYRSAAVPDASQRTFSTGNQPYYNYSTWQSGWPAATAYSYASGPLNPQLVQQSQPSYGYPSTIPTRSYQGNSYSNSTLLPQQSIPVRTPLPPTTEDAQSPPLSSTESYRHWDEAIKTFLVKIGFTQTLRGFESDMLVLNSDFEQKQVPEALKSLVKNIESLSTQHTDGDIVMSDGSPEGSREPLDDRKLKYVHLANGQEPRSQTSINKSISSFLARNHDHNNRSNREEFLLSLEEKRRQLHEKGLTTQTSELSSCARTDSRSIDRDAQMTYDIKKNEDGPLSRTVKDAVQPKDASPNAIKPSSAKEKEKDAVPMDEDESATAARYPALEERLANIETHIAVRFVPSPPRTLVARLKLLEEHLIRLEKEYPPWAALHFNQPSRGWPPPPRATPIIVPSHQRSTDPDPSATAAVVTQAPEQTVAVPPVSGAKSKSQSSLQRAVMERLEVQQAMTDLAGGSFVPCTP</sequence>
<proteinExistence type="predicted"/>
<feature type="compositionally biased region" description="Polar residues" evidence="1">
    <location>
        <begin position="136"/>
        <end position="147"/>
    </location>
</feature>
<evidence type="ECO:0000313" key="3">
    <source>
        <dbReference type="Proteomes" id="UP000308652"/>
    </source>
</evidence>
<name>A0A5C3MG10_9AGAR</name>
<feature type="compositionally biased region" description="Basic and acidic residues" evidence="1">
    <location>
        <begin position="299"/>
        <end position="331"/>
    </location>
</feature>
<dbReference type="EMBL" id="ML213590">
    <property type="protein sequence ID" value="TFK44180.1"/>
    <property type="molecule type" value="Genomic_DNA"/>
</dbReference>
<feature type="compositionally biased region" description="Polar residues" evidence="1">
    <location>
        <begin position="103"/>
        <end position="126"/>
    </location>
</feature>
<evidence type="ECO:0000256" key="1">
    <source>
        <dbReference type="SAM" id="MobiDB-lite"/>
    </source>
</evidence>
<gene>
    <name evidence="2" type="ORF">BDQ12DRAFT_730271</name>
</gene>
<feature type="compositionally biased region" description="Polar residues" evidence="1">
    <location>
        <begin position="286"/>
        <end position="298"/>
    </location>
</feature>
<dbReference type="OrthoDB" id="5531344at2759"/>
<feature type="compositionally biased region" description="Basic and acidic residues" evidence="1">
    <location>
        <begin position="344"/>
        <end position="353"/>
    </location>
</feature>
<feature type="region of interest" description="Disordered" evidence="1">
    <location>
        <begin position="1"/>
        <end position="38"/>
    </location>
</feature>
<keyword evidence="3" id="KW-1185">Reference proteome</keyword>
<dbReference type="Proteomes" id="UP000308652">
    <property type="component" value="Unassembled WGS sequence"/>
</dbReference>
<organism evidence="2 3">
    <name type="scientific">Crucibulum laeve</name>
    <dbReference type="NCBI Taxonomy" id="68775"/>
    <lineage>
        <taxon>Eukaryota</taxon>
        <taxon>Fungi</taxon>
        <taxon>Dikarya</taxon>
        <taxon>Basidiomycota</taxon>
        <taxon>Agaricomycotina</taxon>
        <taxon>Agaricomycetes</taxon>
        <taxon>Agaricomycetidae</taxon>
        <taxon>Agaricales</taxon>
        <taxon>Agaricineae</taxon>
        <taxon>Nidulariaceae</taxon>
        <taxon>Crucibulum</taxon>
    </lineage>
</organism>
<feature type="region of interest" description="Disordered" evidence="1">
    <location>
        <begin position="283"/>
        <end position="361"/>
    </location>
</feature>
<dbReference type="STRING" id="68775.A0A5C3MG10"/>
<protein>
    <submittedName>
        <fullName evidence="2">Uncharacterized protein</fullName>
    </submittedName>
</protein>
<evidence type="ECO:0000313" key="2">
    <source>
        <dbReference type="EMBL" id="TFK44180.1"/>
    </source>
</evidence>
<accession>A0A5C3MG10</accession>
<feature type="compositionally biased region" description="Polar residues" evidence="1">
    <location>
        <begin position="18"/>
        <end position="38"/>
    </location>
</feature>